<feature type="compositionally biased region" description="Polar residues" evidence="1">
    <location>
        <begin position="1"/>
        <end position="12"/>
    </location>
</feature>
<evidence type="ECO:0000256" key="1">
    <source>
        <dbReference type="SAM" id="MobiDB-lite"/>
    </source>
</evidence>
<dbReference type="PROSITE" id="PS50800">
    <property type="entry name" value="SAP"/>
    <property type="match status" value="1"/>
</dbReference>
<comment type="caution">
    <text evidence="3">The sequence shown here is derived from an EMBL/GenBank/DDBJ whole genome shotgun (WGS) entry which is preliminary data.</text>
</comment>
<dbReference type="Proteomes" id="UP000037460">
    <property type="component" value="Unassembled WGS sequence"/>
</dbReference>
<dbReference type="InterPro" id="IPR003034">
    <property type="entry name" value="SAP_dom"/>
</dbReference>
<keyword evidence="4" id="KW-1185">Reference proteome</keyword>
<dbReference type="EMBL" id="JWZX01003053">
    <property type="protein sequence ID" value="KOO24794.1"/>
    <property type="molecule type" value="Genomic_DNA"/>
</dbReference>
<reference evidence="4" key="1">
    <citation type="journal article" date="2015" name="PLoS Genet.">
        <title>Genome Sequence and Transcriptome Analyses of Chrysochromulina tobin: Metabolic Tools for Enhanced Algal Fitness in the Prominent Order Prymnesiales (Haptophyceae).</title>
        <authorList>
            <person name="Hovde B.T."/>
            <person name="Deodato C.R."/>
            <person name="Hunsperger H.M."/>
            <person name="Ryken S.A."/>
            <person name="Yost W."/>
            <person name="Jha R.K."/>
            <person name="Patterson J."/>
            <person name="Monnat R.J. Jr."/>
            <person name="Barlow S.B."/>
            <person name="Starkenburg S.R."/>
            <person name="Cattolico R.A."/>
        </authorList>
    </citation>
    <scope>NUCLEOTIDE SEQUENCE</scope>
    <source>
        <strain evidence="4">CCMP291</strain>
    </source>
</reference>
<gene>
    <name evidence="3" type="ORF">Ctob_008508</name>
</gene>
<feature type="region of interest" description="Disordered" evidence="1">
    <location>
        <begin position="480"/>
        <end position="507"/>
    </location>
</feature>
<feature type="region of interest" description="Disordered" evidence="1">
    <location>
        <begin position="1"/>
        <end position="53"/>
    </location>
</feature>
<dbReference type="InterPro" id="IPR036361">
    <property type="entry name" value="SAP_dom_sf"/>
</dbReference>
<evidence type="ECO:0000313" key="4">
    <source>
        <dbReference type="Proteomes" id="UP000037460"/>
    </source>
</evidence>
<dbReference type="AlphaFoldDB" id="A0A0M0JDX1"/>
<dbReference type="SUPFAM" id="SSF68906">
    <property type="entry name" value="SAP domain"/>
    <property type="match status" value="1"/>
</dbReference>
<name>A0A0M0JDX1_9EUKA</name>
<evidence type="ECO:0000313" key="3">
    <source>
        <dbReference type="EMBL" id="KOO24794.1"/>
    </source>
</evidence>
<proteinExistence type="predicted"/>
<dbReference type="Pfam" id="PF05477">
    <property type="entry name" value="SURF2"/>
    <property type="match status" value="1"/>
</dbReference>
<evidence type="ECO:0000259" key="2">
    <source>
        <dbReference type="PROSITE" id="PS50800"/>
    </source>
</evidence>
<dbReference type="SMART" id="SM00513">
    <property type="entry name" value="SAP"/>
    <property type="match status" value="1"/>
</dbReference>
<protein>
    <recommendedName>
        <fullName evidence="2">SAP domain-containing protein</fullName>
    </recommendedName>
</protein>
<dbReference type="Pfam" id="PF02037">
    <property type="entry name" value="SAP"/>
    <property type="match status" value="1"/>
</dbReference>
<feature type="compositionally biased region" description="Low complexity" evidence="1">
    <location>
        <begin position="693"/>
        <end position="706"/>
    </location>
</feature>
<accession>A0A0M0JDX1</accession>
<dbReference type="InterPro" id="IPR008833">
    <property type="entry name" value="Surf2"/>
</dbReference>
<feature type="region of interest" description="Disordered" evidence="1">
    <location>
        <begin position="687"/>
        <end position="736"/>
    </location>
</feature>
<dbReference type="Gene3D" id="1.10.720.30">
    <property type="entry name" value="SAP domain"/>
    <property type="match status" value="1"/>
</dbReference>
<organism evidence="3 4">
    <name type="scientific">Chrysochromulina tobinii</name>
    <dbReference type="NCBI Taxonomy" id="1460289"/>
    <lineage>
        <taxon>Eukaryota</taxon>
        <taxon>Haptista</taxon>
        <taxon>Haptophyta</taxon>
        <taxon>Prymnesiophyceae</taxon>
        <taxon>Prymnesiales</taxon>
        <taxon>Chrysochromulinaceae</taxon>
        <taxon>Chrysochromulina</taxon>
    </lineage>
</organism>
<feature type="compositionally biased region" description="Polar residues" evidence="1">
    <location>
        <begin position="28"/>
        <end position="40"/>
    </location>
</feature>
<sequence length="736" mass="76093">MPLSASSPNVRISASPVKPSVIARPTPIKTTPQSIASAQKSAKKTPLSRSDRLQSRRVSFGKLEQMAVPERSVRYAMPTPIARRTPSAMSVQGDFTPLRTTTSPTGELIAVGIFHPSPTSPAGALSSPVARASPLAPPPSVYMDAEHTAAMSVSASMTSSPMPTAGRTNVHVRFDSGGEARVVPNARAGAWVASSPVGDTTELTLWHAIDEPEEGTAADWGAQEWSAWDMAAYEAWEVEEWDGKWESEWLFAEVGADDAPPTEVMATKLNTHIRFVGTPEATPTLSVFGTDGVLQEARGATPAAHKHEGREAEAEAHAFLEMVGDYEWLPNGKVRCTTTGHEMWPRLIELICHWNGKKYAKLTAEMAKRAEGTLTLEAMCAAAAAAEAAQATAKADAKATAKATAKADAKAVEAASWPSPWTDAAGTPIASPGPILAALEALACTPQLTPKPVAAMTAAEGGAEQTFKAACETYQAATPPLSAVKPSDTRADAATPPAKRAGGKTPKSNLRSISNVFAVVLPPTEAAPIKAAPIEAAPIEAAPIEAAPIEAAPIEAAPVEAAPAEAAPAEAAPVEAAPAEAAPAEAAPIEAAPIEAAPIEAAPAEATAASAVLEEPSMTEVVAETEASLTAMLVAELKELCEQRGLSTVGKKSVLVERLLGSKAAPTAAALETSSQPLETCCVTSSKEEKAIAPEAAEVAAPQTAPRPKRGNKMAPEGATPQQATSTRRSTRLGAA</sequence>
<dbReference type="OrthoDB" id="2369451at2759"/>
<feature type="domain" description="SAP" evidence="2">
    <location>
        <begin position="629"/>
        <end position="663"/>
    </location>
</feature>